<name>A0A0F8ZMZ6_9ZZZZ</name>
<dbReference type="SUPFAM" id="SSF51695">
    <property type="entry name" value="PLC-like phosphodiesterases"/>
    <property type="match status" value="1"/>
</dbReference>
<comment type="caution">
    <text evidence="2">The sequence shown here is derived from an EMBL/GenBank/DDBJ whole genome shotgun (WGS) entry which is preliminary data.</text>
</comment>
<dbReference type="EMBL" id="LAZR01059437">
    <property type="protein sequence ID" value="KKK67784.1"/>
    <property type="molecule type" value="Genomic_DNA"/>
</dbReference>
<feature type="domain" description="GP-PDE" evidence="1">
    <location>
        <begin position="47"/>
        <end position="143"/>
    </location>
</feature>
<dbReference type="GO" id="GO:0008081">
    <property type="term" value="F:phosphoric diester hydrolase activity"/>
    <property type="evidence" value="ECO:0007669"/>
    <property type="project" value="InterPro"/>
</dbReference>
<feature type="non-terminal residue" evidence="2">
    <location>
        <position position="143"/>
    </location>
</feature>
<dbReference type="PROSITE" id="PS51704">
    <property type="entry name" value="GP_PDE"/>
    <property type="match status" value="1"/>
</dbReference>
<evidence type="ECO:0000259" key="1">
    <source>
        <dbReference type="PROSITE" id="PS51704"/>
    </source>
</evidence>
<proteinExistence type="predicted"/>
<dbReference type="PANTHER" id="PTHR46211:SF1">
    <property type="entry name" value="GLYCEROPHOSPHODIESTER PHOSPHODIESTERASE, CYTOPLASMIC"/>
    <property type="match status" value="1"/>
</dbReference>
<dbReference type="InterPro" id="IPR017946">
    <property type="entry name" value="PLC-like_Pdiesterase_TIM-brl"/>
</dbReference>
<dbReference type="AlphaFoldDB" id="A0A0F8ZMZ6"/>
<accession>A0A0F8ZMZ6</accession>
<evidence type="ECO:0000313" key="2">
    <source>
        <dbReference type="EMBL" id="KKK67784.1"/>
    </source>
</evidence>
<dbReference type="Gene3D" id="3.20.20.190">
    <property type="entry name" value="Phosphatidylinositol (PI) phosphodiesterase"/>
    <property type="match status" value="1"/>
</dbReference>
<dbReference type="Pfam" id="PF03009">
    <property type="entry name" value="GDPD"/>
    <property type="match status" value="1"/>
</dbReference>
<dbReference type="InterPro" id="IPR030395">
    <property type="entry name" value="GP_PDE_dom"/>
</dbReference>
<dbReference type="GO" id="GO:0006629">
    <property type="term" value="P:lipid metabolic process"/>
    <property type="evidence" value="ECO:0007669"/>
    <property type="project" value="InterPro"/>
</dbReference>
<gene>
    <name evidence="2" type="ORF">LCGC14_2950600</name>
</gene>
<sequence length="143" mass="15587">MYRSSHRIATWLALFAVGLLATSEAVSFAADSAPATPAQNRVASERVLVIAHRGDSKVAPENTLPAFASAVKVGSDLVELDYYHWSDGVPVVFHDRELDRTTNARRVWGGSEIKLDTKTLFDLRRLDAGSWFGANFAGTPIPT</sequence>
<protein>
    <recommendedName>
        <fullName evidence="1">GP-PDE domain-containing protein</fullName>
    </recommendedName>
</protein>
<organism evidence="2">
    <name type="scientific">marine sediment metagenome</name>
    <dbReference type="NCBI Taxonomy" id="412755"/>
    <lineage>
        <taxon>unclassified sequences</taxon>
        <taxon>metagenomes</taxon>
        <taxon>ecological metagenomes</taxon>
    </lineage>
</organism>
<dbReference type="PANTHER" id="PTHR46211">
    <property type="entry name" value="GLYCEROPHOSPHORYL DIESTER PHOSPHODIESTERASE"/>
    <property type="match status" value="1"/>
</dbReference>
<reference evidence="2" key="1">
    <citation type="journal article" date="2015" name="Nature">
        <title>Complex archaea that bridge the gap between prokaryotes and eukaryotes.</title>
        <authorList>
            <person name="Spang A."/>
            <person name="Saw J.H."/>
            <person name="Jorgensen S.L."/>
            <person name="Zaremba-Niedzwiedzka K."/>
            <person name="Martijn J."/>
            <person name="Lind A.E."/>
            <person name="van Eijk R."/>
            <person name="Schleper C."/>
            <person name="Guy L."/>
            <person name="Ettema T.J."/>
        </authorList>
    </citation>
    <scope>NUCLEOTIDE SEQUENCE</scope>
</reference>